<proteinExistence type="predicted"/>
<name>A0ABP0K0R8_9DINO</name>
<dbReference type="InterPro" id="IPR027372">
    <property type="entry name" value="Phytase-like_dom"/>
</dbReference>
<gene>
    <name evidence="2" type="ORF">SCF082_LOCUS14882</name>
</gene>
<comment type="caution">
    <text evidence="2">The sequence shown here is derived from an EMBL/GenBank/DDBJ whole genome shotgun (WGS) entry which is preliminary data.</text>
</comment>
<dbReference type="EMBL" id="CAXAMM010009446">
    <property type="protein sequence ID" value="CAK9020353.1"/>
    <property type="molecule type" value="Genomic_DNA"/>
</dbReference>
<dbReference type="Proteomes" id="UP001642464">
    <property type="component" value="Unassembled WGS sequence"/>
</dbReference>
<reference evidence="2 3" key="1">
    <citation type="submission" date="2024-02" db="EMBL/GenBank/DDBJ databases">
        <authorList>
            <person name="Chen Y."/>
            <person name="Shah S."/>
            <person name="Dougan E. K."/>
            <person name="Thang M."/>
            <person name="Chan C."/>
        </authorList>
    </citation>
    <scope>NUCLEOTIDE SEQUENCE [LARGE SCALE GENOMIC DNA]</scope>
</reference>
<accession>A0ABP0K0R8</accession>
<dbReference type="Pfam" id="PF13449">
    <property type="entry name" value="Phytase-like"/>
    <property type="match status" value="1"/>
</dbReference>
<keyword evidence="3" id="KW-1185">Reference proteome</keyword>
<evidence type="ECO:0000313" key="2">
    <source>
        <dbReference type="EMBL" id="CAK9020353.1"/>
    </source>
</evidence>
<sequence>MPTWPSHCQAAECPMSYVVVSPFQQPKEAPKLPPWHTWRSSSNSSVNAQLLDVQPGARVTQNELPNQGLEAFTFRRKTLVAGLEGPLVQDDPQVRRIMEVDTEGRLLWSGFLLVDATTPPPLLLSELAALELNRSGGTAWWRVAVWRGPRYLALERRWSRQMGNDIRLYLLDVAGAGEKTSSVRDVLITQKEGRRLRNYSIVLVLLGWGAYYWVHHVEFRHFEVVTQIAPLFFRIAIV</sequence>
<organism evidence="2 3">
    <name type="scientific">Durusdinium trenchii</name>
    <dbReference type="NCBI Taxonomy" id="1381693"/>
    <lineage>
        <taxon>Eukaryota</taxon>
        <taxon>Sar</taxon>
        <taxon>Alveolata</taxon>
        <taxon>Dinophyceae</taxon>
        <taxon>Suessiales</taxon>
        <taxon>Symbiodiniaceae</taxon>
        <taxon>Durusdinium</taxon>
    </lineage>
</organism>
<feature type="domain" description="Phytase-like" evidence="1">
    <location>
        <begin position="61"/>
        <end position="185"/>
    </location>
</feature>
<evidence type="ECO:0000259" key="1">
    <source>
        <dbReference type="Pfam" id="PF13449"/>
    </source>
</evidence>
<evidence type="ECO:0000313" key="3">
    <source>
        <dbReference type="Proteomes" id="UP001642464"/>
    </source>
</evidence>
<protein>
    <recommendedName>
        <fullName evidence="1">Phytase-like domain-containing protein</fullName>
    </recommendedName>
</protein>